<feature type="domain" description="Rhodopsin" evidence="8">
    <location>
        <begin position="59"/>
        <end position="247"/>
    </location>
</feature>
<evidence type="ECO:0000256" key="5">
    <source>
        <dbReference type="ARBA" id="ARBA00038359"/>
    </source>
</evidence>
<evidence type="ECO:0000256" key="2">
    <source>
        <dbReference type="ARBA" id="ARBA00022692"/>
    </source>
</evidence>
<dbReference type="InterPro" id="IPR052337">
    <property type="entry name" value="SAT4-like"/>
</dbReference>
<keyword evidence="2 7" id="KW-0812">Transmembrane</keyword>
<comment type="subcellular location">
    <subcellularLocation>
        <location evidence="1">Membrane</location>
        <topology evidence="1">Multi-pass membrane protein</topology>
    </subcellularLocation>
</comment>
<comment type="caution">
    <text evidence="9">The sequence shown here is derived from an EMBL/GenBank/DDBJ whole genome shotgun (WGS) entry which is preliminary data.</text>
</comment>
<feature type="transmembrane region" description="Helical" evidence="7">
    <location>
        <begin position="151"/>
        <end position="172"/>
    </location>
</feature>
<accession>A0A4Z1P6V6</accession>
<feature type="transmembrane region" description="Helical" evidence="7">
    <location>
        <begin position="184"/>
        <end position="205"/>
    </location>
</feature>
<feature type="region of interest" description="Disordered" evidence="6">
    <location>
        <begin position="255"/>
        <end position="274"/>
    </location>
</feature>
<feature type="transmembrane region" description="Helical" evidence="7">
    <location>
        <begin position="99"/>
        <end position="121"/>
    </location>
</feature>
<evidence type="ECO:0000256" key="4">
    <source>
        <dbReference type="ARBA" id="ARBA00023136"/>
    </source>
</evidence>
<evidence type="ECO:0000259" key="8">
    <source>
        <dbReference type="Pfam" id="PF20684"/>
    </source>
</evidence>
<dbReference type="Pfam" id="PF20684">
    <property type="entry name" value="Fung_rhodopsin"/>
    <property type="match status" value="1"/>
</dbReference>
<feature type="region of interest" description="Disordered" evidence="6">
    <location>
        <begin position="343"/>
        <end position="368"/>
    </location>
</feature>
<evidence type="ECO:0000256" key="6">
    <source>
        <dbReference type="SAM" id="MobiDB-lite"/>
    </source>
</evidence>
<comment type="similarity">
    <text evidence="5">Belongs to the SAT4 family.</text>
</comment>
<evidence type="ECO:0000313" key="9">
    <source>
        <dbReference type="EMBL" id="TID24867.1"/>
    </source>
</evidence>
<evidence type="ECO:0000256" key="7">
    <source>
        <dbReference type="SAM" id="Phobius"/>
    </source>
</evidence>
<gene>
    <name evidence="9" type="ORF">E6O75_ATG04072</name>
</gene>
<dbReference type="GO" id="GO:0016020">
    <property type="term" value="C:membrane"/>
    <property type="evidence" value="ECO:0007669"/>
    <property type="project" value="UniProtKB-SubCell"/>
</dbReference>
<proteinExistence type="inferred from homology"/>
<feature type="transmembrane region" description="Helical" evidence="7">
    <location>
        <begin position="72"/>
        <end position="92"/>
    </location>
</feature>
<dbReference type="InterPro" id="IPR049326">
    <property type="entry name" value="Rhodopsin_dom_fungi"/>
</dbReference>
<dbReference type="PANTHER" id="PTHR33048">
    <property type="entry name" value="PTH11-LIKE INTEGRAL MEMBRANE PROTEIN (AFU_ORTHOLOGUE AFUA_5G11245)"/>
    <property type="match status" value="1"/>
</dbReference>
<keyword evidence="10" id="KW-1185">Reference proteome</keyword>
<organism evidence="9 10">
    <name type="scientific">Venturia nashicola</name>
    <dbReference type="NCBI Taxonomy" id="86259"/>
    <lineage>
        <taxon>Eukaryota</taxon>
        <taxon>Fungi</taxon>
        <taxon>Dikarya</taxon>
        <taxon>Ascomycota</taxon>
        <taxon>Pezizomycotina</taxon>
        <taxon>Dothideomycetes</taxon>
        <taxon>Pleosporomycetidae</taxon>
        <taxon>Venturiales</taxon>
        <taxon>Venturiaceae</taxon>
        <taxon>Venturia</taxon>
    </lineage>
</organism>
<dbReference type="Proteomes" id="UP000298493">
    <property type="component" value="Unassembled WGS sequence"/>
</dbReference>
<dbReference type="EMBL" id="SNSC02000004">
    <property type="protein sequence ID" value="TID24867.1"/>
    <property type="molecule type" value="Genomic_DNA"/>
</dbReference>
<feature type="compositionally biased region" description="Basic residues" evidence="6">
    <location>
        <begin position="264"/>
        <end position="274"/>
    </location>
</feature>
<evidence type="ECO:0000256" key="3">
    <source>
        <dbReference type="ARBA" id="ARBA00022989"/>
    </source>
</evidence>
<dbReference type="STRING" id="86259.A0A4Z1P6V6"/>
<name>A0A4Z1P6V6_9PEZI</name>
<keyword evidence="3 7" id="KW-1133">Transmembrane helix</keyword>
<protein>
    <recommendedName>
        <fullName evidence="8">Rhodopsin domain-containing protein</fullName>
    </recommendedName>
</protein>
<evidence type="ECO:0000313" key="10">
    <source>
        <dbReference type="Proteomes" id="UP000298493"/>
    </source>
</evidence>
<sequence>MLQKRHMDNRGPEVRIVIISFLAVSWVTVLARCWVRLKMIKAFALDDWLTFLTLQLFTRVHAMQAWYYGELFYILTTTLLRFSVGAFLLRVATKKLHRWIIYACLAVNIVFNAYFLAFTVFQCTPVDGFWTRMKETKGVHCHPEIAVNSTYASSAVAASIDWIFGVLPIWIIENLQVNKRRKMALGAVMGIGAIASIAPIVRIPYTISLARSDDFLWSTVDVSMWSSVEPGIGLIAISLAALRPLFASMLAGFSSSRGTAGRTSSKHYGSKRYGSKHYGNLSNVKSAPITHVPPRPSFNTTWKEEEENGFQLSGLSPPMGHFVSIEGGGAKQGPARLQKCYSFNDSRAKSPTMPKRSTSTRNSEERLSADKHAITMTQDFKHYSGTESGIFVFGKH</sequence>
<keyword evidence="4 7" id="KW-0472">Membrane</keyword>
<dbReference type="PANTHER" id="PTHR33048:SF96">
    <property type="entry name" value="INTEGRAL MEMBRANE PROTEIN"/>
    <property type="match status" value="1"/>
</dbReference>
<dbReference type="AlphaFoldDB" id="A0A4Z1P6V6"/>
<feature type="transmembrane region" description="Helical" evidence="7">
    <location>
        <begin position="16"/>
        <end position="35"/>
    </location>
</feature>
<evidence type="ECO:0000256" key="1">
    <source>
        <dbReference type="ARBA" id="ARBA00004141"/>
    </source>
</evidence>
<feature type="transmembrane region" description="Helical" evidence="7">
    <location>
        <begin position="232"/>
        <end position="253"/>
    </location>
</feature>
<reference evidence="9 10" key="1">
    <citation type="submission" date="2019-04" db="EMBL/GenBank/DDBJ databases">
        <title>High contiguity whole genome sequence and gene annotation resource for two Venturia nashicola isolates.</title>
        <authorList>
            <person name="Prokchorchik M."/>
            <person name="Won K."/>
            <person name="Lee Y."/>
            <person name="Choi E.D."/>
            <person name="Segonzac C."/>
            <person name="Sohn K.H."/>
        </authorList>
    </citation>
    <scope>NUCLEOTIDE SEQUENCE [LARGE SCALE GENOMIC DNA]</scope>
    <source>
        <strain evidence="9 10">PRI2</strain>
    </source>
</reference>